<feature type="compositionally biased region" description="Polar residues" evidence="1">
    <location>
        <begin position="98"/>
        <end position="107"/>
    </location>
</feature>
<accession>A0AAV7UJV2</accession>
<dbReference type="EMBL" id="JANPWB010000005">
    <property type="protein sequence ID" value="KAJ1188636.1"/>
    <property type="molecule type" value="Genomic_DNA"/>
</dbReference>
<evidence type="ECO:0000313" key="3">
    <source>
        <dbReference type="Proteomes" id="UP001066276"/>
    </source>
</evidence>
<organism evidence="2 3">
    <name type="scientific">Pleurodeles waltl</name>
    <name type="common">Iberian ribbed newt</name>
    <dbReference type="NCBI Taxonomy" id="8319"/>
    <lineage>
        <taxon>Eukaryota</taxon>
        <taxon>Metazoa</taxon>
        <taxon>Chordata</taxon>
        <taxon>Craniata</taxon>
        <taxon>Vertebrata</taxon>
        <taxon>Euteleostomi</taxon>
        <taxon>Amphibia</taxon>
        <taxon>Batrachia</taxon>
        <taxon>Caudata</taxon>
        <taxon>Salamandroidea</taxon>
        <taxon>Salamandridae</taxon>
        <taxon>Pleurodelinae</taxon>
        <taxon>Pleurodeles</taxon>
    </lineage>
</organism>
<keyword evidence="3" id="KW-1185">Reference proteome</keyword>
<evidence type="ECO:0000256" key="1">
    <source>
        <dbReference type="SAM" id="MobiDB-lite"/>
    </source>
</evidence>
<sequence>MCRVCAGVAAAVEACAAASPTPCRKKLGMWTGWLQSAWGSSNNEVSEAGNGAAHEQRWANKWHDKCEWIGGGEVGDLGAGLSVQEMVRIAPSREKHQNLASSTNSASGAEFDLPVE</sequence>
<protein>
    <submittedName>
        <fullName evidence="2">Uncharacterized protein</fullName>
    </submittedName>
</protein>
<evidence type="ECO:0000313" key="2">
    <source>
        <dbReference type="EMBL" id="KAJ1188636.1"/>
    </source>
</evidence>
<proteinExistence type="predicted"/>
<name>A0AAV7UJV2_PLEWA</name>
<gene>
    <name evidence="2" type="ORF">NDU88_005395</name>
</gene>
<dbReference type="AlphaFoldDB" id="A0AAV7UJV2"/>
<reference evidence="2" key="1">
    <citation type="journal article" date="2022" name="bioRxiv">
        <title>Sequencing and chromosome-scale assembly of the giantPleurodeles waltlgenome.</title>
        <authorList>
            <person name="Brown T."/>
            <person name="Elewa A."/>
            <person name="Iarovenko S."/>
            <person name="Subramanian E."/>
            <person name="Araus A.J."/>
            <person name="Petzold A."/>
            <person name="Susuki M."/>
            <person name="Suzuki K.-i.T."/>
            <person name="Hayashi T."/>
            <person name="Toyoda A."/>
            <person name="Oliveira C."/>
            <person name="Osipova E."/>
            <person name="Leigh N.D."/>
            <person name="Simon A."/>
            <person name="Yun M.H."/>
        </authorList>
    </citation>
    <scope>NUCLEOTIDE SEQUENCE</scope>
    <source>
        <strain evidence="2">20211129_DDA</strain>
        <tissue evidence="2">Liver</tissue>
    </source>
</reference>
<feature type="region of interest" description="Disordered" evidence="1">
    <location>
        <begin position="92"/>
        <end position="116"/>
    </location>
</feature>
<dbReference type="Proteomes" id="UP001066276">
    <property type="component" value="Chromosome 3_1"/>
</dbReference>
<comment type="caution">
    <text evidence="2">The sequence shown here is derived from an EMBL/GenBank/DDBJ whole genome shotgun (WGS) entry which is preliminary data.</text>
</comment>